<evidence type="ECO:0000313" key="1">
    <source>
        <dbReference type="EMBL" id="NCS59710.1"/>
    </source>
</evidence>
<organism evidence="1 2">
    <name type="scientific">Microcystis aeruginosa G11-04</name>
    <dbReference type="NCBI Taxonomy" id="2685956"/>
    <lineage>
        <taxon>Bacteria</taxon>
        <taxon>Bacillati</taxon>
        <taxon>Cyanobacteriota</taxon>
        <taxon>Cyanophyceae</taxon>
        <taxon>Oscillatoriophycideae</taxon>
        <taxon>Chroococcales</taxon>
        <taxon>Microcystaceae</taxon>
        <taxon>Microcystis</taxon>
    </lineage>
</organism>
<dbReference type="Pfam" id="PF04255">
    <property type="entry name" value="DUF433"/>
    <property type="match status" value="1"/>
</dbReference>
<proteinExistence type="predicted"/>
<feature type="non-terminal residue" evidence="1">
    <location>
        <position position="1"/>
    </location>
</feature>
<protein>
    <submittedName>
        <fullName evidence="1">DUF433 domain-containing protein</fullName>
    </submittedName>
</protein>
<sequence length="34" mass="3818">AEILEDFSELTSEDIKACLAFAADREKKLFITSL</sequence>
<dbReference type="Gene3D" id="1.10.10.10">
    <property type="entry name" value="Winged helix-like DNA-binding domain superfamily/Winged helix DNA-binding domain"/>
    <property type="match status" value="1"/>
</dbReference>
<evidence type="ECO:0000313" key="2">
    <source>
        <dbReference type="Proteomes" id="UP000799330"/>
    </source>
</evidence>
<dbReference type="EMBL" id="JAADAI010000552">
    <property type="protein sequence ID" value="NCS59710.1"/>
    <property type="molecule type" value="Genomic_DNA"/>
</dbReference>
<accession>A0A966G4U2</accession>
<dbReference type="InterPro" id="IPR036388">
    <property type="entry name" value="WH-like_DNA-bd_sf"/>
</dbReference>
<comment type="caution">
    <text evidence="1">The sequence shown here is derived from an EMBL/GenBank/DDBJ whole genome shotgun (WGS) entry which is preliminary data.</text>
</comment>
<gene>
    <name evidence="1" type="ORF">GPJ16_24065</name>
</gene>
<dbReference type="Proteomes" id="UP000799330">
    <property type="component" value="Unassembled WGS sequence"/>
</dbReference>
<reference evidence="1" key="1">
    <citation type="journal article" date="2019" name="Mol. Ecol.">
        <title>Genome evolution and host-microbiome shifts correspond with intraspecific niche divergence within harmful algal bloom-forming Microcystis aeruginosa.</title>
        <authorList>
            <person name="Jackrel S.L."/>
            <person name="White J.D."/>
            <person name="Evans J.T."/>
            <person name="Buffin K."/>
            <person name="Hayden K."/>
            <person name="Sarnelle O."/>
            <person name="Denef V.J."/>
        </authorList>
    </citation>
    <scope>NUCLEOTIDE SEQUENCE</scope>
    <source>
        <strain evidence="1">G11-04</strain>
    </source>
</reference>
<name>A0A966G4U2_MICAE</name>
<dbReference type="InterPro" id="IPR007367">
    <property type="entry name" value="DUF433"/>
</dbReference>
<dbReference type="AlphaFoldDB" id="A0A966G4U2"/>